<reference evidence="7 8" key="1">
    <citation type="journal article" date="2019" name="Nat. Ecol. Evol.">
        <title>Megaphylogeny resolves global patterns of mushroom evolution.</title>
        <authorList>
            <person name="Varga T."/>
            <person name="Krizsan K."/>
            <person name="Foldi C."/>
            <person name="Dima B."/>
            <person name="Sanchez-Garcia M."/>
            <person name="Sanchez-Ramirez S."/>
            <person name="Szollosi G.J."/>
            <person name="Szarkandi J.G."/>
            <person name="Papp V."/>
            <person name="Albert L."/>
            <person name="Andreopoulos W."/>
            <person name="Angelini C."/>
            <person name="Antonin V."/>
            <person name="Barry K.W."/>
            <person name="Bougher N.L."/>
            <person name="Buchanan P."/>
            <person name="Buyck B."/>
            <person name="Bense V."/>
            <person name="Catcheside P."/>
            <person name="Chovatia M."/>
            <person name="Cooper J."/>
            <person name="Damon W."/>
            <person name="Desjardin D."/>
            <person name="Finy P."/>
            <person name="Geml J."/>
            <person name="Haridas S."/>
            <person name="Hughes K."/>
            <person name="Justo A."/>
            <person name="Karasinski D."/>
            <person name="Kautmanova I."/>
            <person name="Kiss B."/>
            <person name="Kocsube S."/>
            <person name="Kotiranta H."/>
            <person name="LaButti K.M."/>
            <person name="Lechner B.E."/>
            <person name="Liimatainen K."/>
            <person name="Lipzen A."/>
            <person name="Lukacs Z."/>
            <person name="Mihaltcheva S."/>
            <person name="Morgado L.N."/>
            <person name="Niskanen T."/>
            <person name="Noordeloos M.E."/>
            <person name="Ohm R.A."/>
            <person name="Ortiz-Santana B."/>
            <person name="Ovrebo C."/>
            <person name="Racz N."/>
            <person name="Riley R."/>
            <person name="Savchenko A."/>
            <person name="Shiryaev A."/>
            <person name="Soop K."/>
            <person name="Spirin V."/>
            <person name="Szebenyi C."/>
            <person name="Tomsovsky M."/>
            <person name="Tulloss R.E."/>
            <person name="Uehling J."/>
            <person name="Grigoriev I.V."/>
            <person name="Vagvolgyi C."/>
            <person name="Papp T."/>
            <person name="Martin F.M."/>
            <person name="Miettinen O."/>
            <person name="Hibbett D.S."/>
            <person name="Nagy L.G."/>
        </authorList>
    </citation>
    <scope>NUCLEOTIDE SEQUENCE [LARGE SCALE GENOMIC DNA]</scope>
    <source>
        <strain evidence="7 8">CBS 309.79</strain>
    </source>
</reference>
<sequence length="127" mass="14996">MAVFNPPLRMFMLLSNVYDTYKVLKVPIPHRGQERPSTRAITQRKRDMKGCLAVWIVWTCFLMYERLVERIVCMFIPFYSELKMVFVIFLTLTKARSAEPIYLHILRPLIKPYVPILGELLDASFHC</sequence>
<gene>
    <name evidence="7" type="ORF">BDV98DRAFT_500042</name>
</gene>
<accession>A0A5C3QZ60</accession>
<keyword evidence="8" id="KW-1185">Reference proteome</keyword>
<dbReference type="PANTHER" id="PTHR12300:SF161">
    <property type="entry name" value="RECEPTOR EXPRESSION-ENHANCING PROTEIN"/>
    <property type="match status" value="1"/>
</dbReference>
<evidence type="ECO:0000256" key="6">
    <source>
        <dbReference type="RuleBase" id="RU362006"/>
    </source>
</evidence>
<organism evidence="7 8">
    <name type="scientific">Pterulicium gracile</name>
    <dbReference type="NCBI Taxonomy" id="1884261"/>
    <lineage>
        <taxon>Eukaryota</taxon>
        <taxon>Fungi</taxon>
        <taxon>Dikarya</taxon>
        <taxon>Basidiomycota</taxon>
        <taxon>Agaricomycotina</taxon>
        <taxon>Agaricomycetes</taxon>
        <taxon>Agaricomycetidae</taxon>
        <taxon>Agaricales</taxon>
        <taxon>Pleurotineae</taxon>
        <taxon>Pterulaceae</taxon>
        <taxon>Pterulicium</taxon>
    </lineage>
</organism>
<keyword evidence="3" id="KW-0812">Transmembrane</keyword>
<evidence type="ECO:0000313" key="8">
    <source>
        <dbReference type="Proteomes" id="UP000305067"/>
    </source>
</evidence>
<comment type="subcellular location">
    <subcellularLocation>
        <location evidence="1 6">Membrane</location>
        <topology evidence="1 6">Multi-pass membrane protein</topology>
    </subcellularLocation>
</comment>
<keyword evidence="5" id="KW-0472">Membrane</keyword>
<evidence type="ECO:0000256" key="2">
    <source>
        <dbReference type="ARBA" id="ARBA00008573"/>
    </source>
</evidence>
<dbReference type="PANTHER" id="PTHR12300">
    <property type="entry name" value="HVA22-LIKE PROTEINS"/>
    <property type="match status" value="1"/>
</dbReference>
<evidence type="ECO:0000256" key="1">
    <source>
        <dbReference type="ARBA" id="ARBA00004141"/>
    </source>
</evidence>
<dbReference type="OrthoDB" id="434647at2759"/>
<dbReference type="EMBL" id="ML178816">
    <property type="protein sequence ID" value="TFL05811.1"/>
    <property type="molecule type" value="Genomic_DNA"/>
</dbReference>
<evidence type="ECO:0000256" key="4">
    <source>
        <dbReference type="ARBA" id="ARBA00022989"/>
    </source>
</evidence>
<dbReference type="AlphaFoldDB" id="A0A5C3QZ60"/>
<name>A0A5C3QZ60_9AGAR</name>
<evidence type="ECO:0000256" key="3">
    <source>
        <dbReference type="ARBA" id="ARBA00022692"/>
    </source>
</evidence>
<keyword evidence="4" id="KW-1133">Transmembrane helix</keyword>
<protein>
    <recommendedName>
        <fullName evidence="6">Protein YOP1</fullName>
    </recommendedName>
</protein>
<proteinExistence type="inferred from homology"/>
<evidence type="ECO:0000313" key="7">
    <source>
        <dbReference type="EMBL" id="TFL05811.1"/>
    </source>
</evidence>
<dbReference type="InterPro" id="IPR004345">
    <property type="entry name" value="TB2_DP1_HVA22"/>
</dbReference>
<dbReference type="Proteomes" id="UP000305067">
    <property type="component" value="Unassembled WGS sequence"/>
</dbReference>
<evidence type="ECO:0000256" key="5">
    <source>
        <dbReference type="ARBA" id="ARBA00023136"/>
    </source>
</evidence>
<dbReference type="Pfam" id="PF03134">
    <property type="entry name" value="TB2_DP1_HVA22"/>
    <property type="match status" value="1"/>
</dbReference>
<dbReference type="GO" id="GO:0016020">
    <property type="term" value="C:membrane"/>
    <property type="evidence" value="ECO:0007669"/>
    <property type="project" value="UniProtKB-SubCell"/>
</dbReference>
<dbReference type="STRING" id="1884261.A0A5C3QZ60"/>
<comment type="similarity">
    <text evidence="2 6">Belongs to the DP1 family.</text>
</comment>